<accession>A0A0E9UUK9</accession>
<dbReference type="EMBL" id="GBXM01039924">
    <property type="protein sequence ID" value="JAH68653.1"/>
    <property type="molecule type" value="Transcribed_RNA"/>
</dbReference>
<organism evidence="1">
    <name type="scientific">Anguilla anguilla</name>
    <name type="common">European freshwater eel</name>
    <name type="synonym">Muraena anguilla</name>
    <dbReference type="NCBI Taxonomy" id="7936"/>
    <lineage>
        <taxon>Eukaryota</taxon>
        <taxon>Metazoa</taxon>
        <taxon>Chordata</taxon>
        <taxon>Craniata</taxon>
        <taxon>Vertebrata</taxon>
        <taxon>Euteleostomi</taxon>
        <taxon>Actinopterygii</taxon>
        <taxon>Neopterygii</taxon>
        <taxon>Teleostei</taxon>
        <taxon>Anguilliformes</taxon>
        <taxon>Anguillidae</taxon>
        <taxon>Anguilla</taxon>
    </lineage>
</organism>
<sequence>MSLLSHTHTHIRMYCYTCEGFPFYYIHFEHLTTNTPVSERERTTLNI</sequence>
<dbReference type="AlphaFoldDB" id="A0A0E9UUK9"/>
<evidence type="ECO:0000313" key="1">
    <source>
        <dbReference type="EMBL" id="JAH68653.1"/>
    </source>
</evidence>
<reference evidence="1" key="1">
    <citation type="submission" date="2014-11" db="EMBL/GenBank/DDBJ databases">
        <authorList>
            <person name="Amaro Gonzalez C."/>
        </authorList>
    </citation>
    <scope>NUCLEOTIDE SEQUENCE</scope>
</reference>
<reference evidence="1" key="2">
    <citation type="journal article" date="2015" name="Fish Shellfish Immunol.">
        <title>Early steps in the European eel (Anguilla anguilla)-Vibrio vulnificus interaction in the gills: Role of the RtxA13 toxin.</title>
        <authorList>
            <person name="Callol A."/>
            <person name="Pajuelo D."/>
            <person name="Ebbesson L."/>
            <person name="Teles M."/>
            <person name="MacKenzie S."/>
            <person name="Amaro C."/>
        </authorList>
    </citation>
    <scope>NUCLEOTIDE SEQUENCE</scope>
</reference>
<name>A0A0E9UUK9_ANGAN</name>
<proteinExistence type="predicted"/>
<protein>
    <submittedName>
        <fullName evidence="1">Uncharacterized protein</fullName>
    </submittedName>
</protein>